<evidence type="ECO:0000313" key="1">
    <source>
        <dbReference type="EMBL" id="KAK7251703.1"/>
    </source>
</evidence>
<protein>
    <submittedName>
        <fullName evidence="1">Uncharacterized protein</fullName>
    </submittedName>
</protein>
<gene>
    <name evidence="1" type="ORF">RIF29_35126</name>
</gene>
<evidence type="ECO:0000313" key="2">
    <source>
        <dbReference type="Proteomes" id="UP001372338"/>
    </source>
</evidence>
<dbReference type="AlphaFoldDB" id="A0AAN9EBW4"/>
<dbReference type="Proteomes" id="UP001372338">
    <property type="component" value="Unassembled WGS sequence"/>
</dbReference>
<name>A0AAN9EBW4_CROPI</name>
<organism evidence="1 2">
    <name type="scientific">Crotalaria pallida</name>
    <name type="common">Smooth rattlebox</name>
    <name type="synonym">Crotalaria striata</name>
    <dbReference type="NCBI Taxonomy" id="3830"/>
    <lineage>
        <taxon>Eukaryota</taxon>
        <taxon>Viridiplantae</taxon>
        <taxon>Streptophyta</taxon>
        <taxon>Embryophyta</taxon>
        <taxon>Tracheophyta</taxon>
        <taxon>Spermatophyta</taxon>
        <taxon>Magnoliopsida</taxon>
        <taxon>eudicotyledons</taxon>
        <taxon>Gunneridae</taxon>
        <taxon>Pentapetalae</taxon>
        <taxon>rosids</taxon>
        <taxon>fabids</taxon>
        <taxon>Fabales</taxon>
        <taxon>Fabaceae</taxon>
        <taxon>Papilionoideae</taxon>
        <taxon>50 kb inversion clade</taxon>
        <taxon>genistoids sensu lato</taxon>
        <taxon>core genistoids</taxon>
        <taxon>Crotalarieae</taxon>
        <taxon>Crotalaria</taxon>
    </lineage>
</organism>
<sequence>MEIEDQNGSLEFAVIQNLGQDRANADVEQNKKRVLERADLLNFGIQVISVMFVGHLGELALAGASMSNSFTSATGVSLLDGWECQLPWIPYVASRMERSSTKC</sequence>
<comment type="caution">
    <text evidence="1">The sequence shown here is derived from an EMBL/GenBank/DDBJ whole genome shotgun (WGS) entry which is preliminary data.</text>
</comment>
<keyword evidence="2" id="KW-1185">Reference proteome</keyword>
<proteinExistence type="predicted"/>
<accession>A0AAN9EBW4</accession>
<dbReference type="EMBL" id="JAYWIO010000007">
    <property type="protein sequence ID" value="KAK7251703.1"/>
    <property type="molecule type" value="Genomic_DNA"/>
</dbReference>
<reference evidence="1 2" key="1">
    <citation type="submission" date="2024-01" db="EMBL/GenBank/DDBJ databases">
        <title>The genomes of 5 underutilized Papilionoideae crops provide insights into root nodulation and disease resistanc.</title>
        <authorList>
            <person name="Yuan L."/>
        </authorList>
    </citation>
    <scope>NUCLEOTIDE SEQUENCE [LARGE SCALE GENOMIC DNA]</scope>
    <source>
        <strain evidence="1">ZHUSHIDOU_FW_LH</strain>
        <tissue evidence="1">Leaf</tissue>
    </source>
</reference>